<keyword evidence="3" id="KW-1185">Reference proteome</keyword>
<evidence type="ECO:0000256" key="1">
    <source>
        <dbReference type="SAM" id="Phobius"/>
    </source>
</evidence>
<gene>
    <name evidence="2" type="ORF">GSOID_T00000676001</name>
</gene>
<proteinExistence type="predicted"/>
<accession>E4WSE0</accession>
<dbReference type="InParanoid" id="E4WSE0"/>
<name>E4WSE0_OIKDI</name>
<dbReference type="OrthoDB" id="10333291at2759"/>
<keyword evidence="1" id="KW-0472">Membrane</keyword>
<dbReference type="AlphaFoldDB" id="E4WSE0"/>
<keyword evidence="1" id="KW-1133">Transmembrane helix</keyword>
<protein>
    <submittedName>
        <fullName evidence="2">Uncharacterized protein</fullName>
    </submittedName>
</protein>
<evidence type="ECO:0000313" key="3">
    <source>
        <dbReference type="Proteomes" id="UP000001307"/>
    </source>
</evidence>
<reference evidence="2" key="1">
    <citation type="journal article" date="2010" name="Science">
        <title>Plasticity of animal genome architecture unmasked by rapid evolution of a pelagic tunicate.</title>
        <authorList>
            <person name="Denoeud F."/>
            <person name="Henriet S."/>
            <person name="Mungpakdee S."/>
            <person name="Aury J.M."/>
            <person name="Da Silva C."/>
            <person name="Brinkmann H."/>
            <person name="Mikhaleva J."/>
            <person name="Olsen L.C."/>
            <person name="Jubin C."/>
            <person name="Canestro C."/>
            <person name="Bouquet J.M."/>
            <person name="Danks G."/>
            <person name="Poulain J."/>
            <person name="Campsteijn C."/>
            <person name="Adamski M."/>
            <person name="Cross I."/>
            <person name="Yadetie F."/>
            <person name="Muffato M."/>
            <person name="Louis A."/>
            <person name="Butcher S."/>
            <person name="Tsagkogeorga G."/>
            <person name="Konrad A."/>
            <person name="Singh S."/>
            <person name="Jensen M.F."/>
            <person name="Cong E.H."/>
            <person name="Eikeseth-Otteraa H."/>
            <person name="Noel B."/>
            <person name="Anthouard V."/>
            <person name="Porcel B.M."/>
            <person name="Kachouri-Lafond R."/>
            <person name="Nishino A."/>
            <person name="Ugolini M."/>
            <person name="Chourrout P."/>
            <person name="Nishida H."/>
            <person name="Aasland R."/>
            <person name="Huzurbazar S."/>
            <person name="Westhof E."/>
            <person name="Delsuc F."/>
            <person name="Lehrach H."/>
            <person name="Reinhardt R."/>
            <person name="Weissenbach J."/>
            <person name="Roy S.W."/>
            <person name="Artiguenave F."/>
            <person name="Postlethwait J.H."/>
            <person name="Manak J.R."/>
            <person name="Thompson E.M."/>
            <person name="Jaillon O."/>
            <person name="Du Pasquier L."/>
            <person name="Boudinot P."/>
            <person name="Liberles D.A."/>
            <person name="Volff J.N."/>
            <person name="Philippe H."/>
            <person name="Lenhard B."/>
            <person name="Roest Crollius H."/>
            <person name="Wincker P."/>
            <person name="Chourrout D."/>
        </authorList>
    </citation>
    <scope>NUCLEOTIDE SEQUENCE [LARGE SCALE GENOMIC DNA]</scope>
</reference>
<dbReference type="EMBL" id="FN653015">
    <property type="protein sequence ID" value="CBY20673.1"/>
    <property type="molecule type" value="Genomic_DNA"/>
</dbReference>
<sequence>MSSTDNYDKTMGLIFVLLAFIVIMTIFVAAFFLYARLCLGFGVETGYPVKDDNFSFFKNGAPIYAGHNQTFSKSFTYHIVSTPMPSPARVKLLNLLSQAQPISTPKLLLNTSSRNENAYAVNIPTIKANEIVHDMEFFEIDSETSSVSMSSAQSGVNWFHAIKDKIMKPQTYEQCKESETSQDSYDEIKEYTPRRITQRAFECTKTIGRIRRQLKNEFNFTISTL</sequence>
<keyword evidence="1" id="KW-0812">Transmembrane</keyword>
<organism evidence="2">
    <name type="scientific">Oikopleura dioica</name>
    <name type="common">Tunicate</name>
    <dbReference type="NCBI Taxonomy" id="34765"/>
    <lineage>
        <taxon>Eukaryota</taxon>
        <taxon>Metazoa</taxon>
        <taxon>Chordata</taxon>
        <taxon>Tunicata</taxon>
        <taxon>Appendicularia</taxon>
        <taxon>Copelata</taxon>
        <taxon>Oikopleuridae</taxon>
        <taxon>Oikopleura</taxon>
    </lineage>
</organism>
<dbReference type="Proteomes" id="UP000001307">
    <property type="component" value="Unassembled WGS sequence"/>
</dbReference>
<feature type="transmembrane region" description="Helical" evidence="1">
    <location>
        <begin position="12"/>
        <end position="35"/>
    </location>
</feature>
<evidence type="ECO:0000313" key="2">
    <source>
        <dbReference type="EMBL" id="CBY20673.1"/>
    </source>
</evidence>